<dbReference type="NCBIfam" id="TIGR00026">
    <property type="entry name" value="hi_GC_TIGR00026"/>
    <property type="match status" value="1"/>
</dbReference>
<organism evidence="1 2">
    <name type="scientific">Mycobacterium shimoidei</name>
    <dbReference type="NCBI Taxonomy" id="29313"/>
    <lineage>
        <taxon>Bacteria</taxon>
        <taxon>Bacillati</taxon>
        <taxon>Actinomycetota</taxon>
        <taxon>Actinomycetes</taxon>
        <taxon>Mycobacteriales</taxon>
        <taxon>Mycobacteriaceae</taxon>
        <taxon>Mycobacterium</taxon>
    </lineage>
</organism>
<dbReference type="EMBL" id="UEGW01000001">
    <property type="protein sequence ID" value="SRX94733.1"/>
    <property type="molecule type" value="Genomic_DNA"/>
</dbReference>
<protein>
    <recommendedName>
        <fullName evidence="3">Peptidase</fullName>
    </recommendedName>
</protein>
<accession>A0A375Z0L1</accession>
<evidence type="ECO:0000313" key="1">
    <source>
        <dbReference type="EMBL" id="SRX94733.1"/>
    </source>
</evidence>
<sequence length="129" mass="14077">MPRAVAKFNRRVTNPAARSITPWLPGLCTLEHVGRKSGRRYRTPLLVFPTPDGFIFLIGYGPKSDWVKNVLAGGHAALHRRGSSIALVNPRVVSKAEGAAIVSGPSGMFYRLFPYNEAAMVLTKVDSTQ</sequence>
<dbReference type="Gene3D" id="2.30.110.10">
    <property type="entry name" value="Electron Transport, Fmn-binding Protein, Chain A"/>
    <property type="match status" value="1"/>
</dbReference>
<keyword evidence="2" id="KW-1185">Reference proteome</keyword>
<evidence type="ECO:0008006" key="3">
    <source>
        <dbReference type="Google" id="ProtNLM"/>
    </source>
</evidence>
<dbReference type="InterPro" id="IPR012349">
    <property type="entry name" value="Split_barrel_FMN-bd"/>
</dbReference>
<dbReference type="GO" id="GO:0016491">
    <property type="term" value="F:oxidoreductase activity"/>
    <property type="evidence" value="ECO:0007669"/>
    <property type="project" value="InterPro"/>
</dbReference>
<dbReference type="AlphaFoldDB" id="A0A375Z0L1"/>
<gene>
    <name evidence="1" type="ORF">MSP7336_02994</name>
</gene>
<reference evidence="1 2" key="1">
    <citation type="submission" date="2018-05" db="EMBL/GenBank/DDBJ databases">
        <authorList>
            <consortium name="IHU Genomes"/>
        </authorList>
    </citation>
    <scope>NUCLEOTIDE SEQUENCE [LARGE SCALE GENOMIC DNA]</scope>
    <source>
        <strain evidence="1 2">P7336</strain>
    </source>
</reference>
<dbReference type="STRING" id="29313.BHQ16_21940"/>
<proteinExistence type="predicted"/>
<dbReference type="Proteomes" id="UP000252015">
    <property type="component" value="Unassembled WGS sequence"/>
</dbReference>
<evidence type="ECO:0000313" key="2">
    <source>
        <dbReference type="Proteomes" id="UP000252015"/>
    </source>
</evidence>
<dbReference type="InterPro" id="IPR004378">
    <property type="entry name" value="F420H2_quin_Rdtase"/>
</dbReference>
<name>A0A375Z0L1_MYCSH</name>